<comment type="caution">
    <text evidence="5">The sequence shown here is derived from an EMBL/GenBank/DDBJ whole genome shotgun (WGS) entry which is preliminary data.</text>
</comment>
<accession>A0A7C5HGR8</accession>
<evidence type="ECO:0000256" key="1">
    <source>
        <dbReference type="ARBA" id="ARBA00010515"/>
    </source>
</evidence>
<dbReference type="SUPFAM" id="SSF53474">
    <property type="entry name" value="alpha/beta-Hydrolases"/>
    <property type="match status" value="1"/>
</dbReference>
<dbReference type="InterPro" id="IPR049492">
    <property type="entry name" value="BD-FAE-like_dom"/>
</dbReference>
<feature type="chain" id="PRO_5027738360" evidence="3">
    <location>
        <begin position="24"/>
        <end position="338"/>
    </location>
</feature>
<proteinExistence type="inferred from homology"/>
<dbReference type="Proteomes" id="UP000886059">
    <property type="component" value="Unassembled WGS sequence"/>
</dbReference>
<reference evidence="5" key="1">
    <citation type="journal article" date="2020" name="mSystems">
        <title>Genome- and Community-Level Interaction Insights into Carbon Utilization and Element Cycling Functions of Hydrothermarchaeota in Hydrothermal Sediment.</title>
        <authorList>
            <person name="Zhou Z."/>
            <person name="Liu Y."/>
            <person name="Xu W."/>
            <person name="Pan J."/>
            <person name="Luo Z.H."/>
            <person name="Li M."/>
        </authorList>
    </citation>
    <scope>NUCLEOTIDE SEQUENCE [LARGE SCALE GENOMIC DNA]</scope>
    <source>
        <strain evidence="5">HyVt-628</strain>
    </source>
</reference>
<dbReference type="Gene3D" id="3.40.50.1820">
    <property type="entry name" value="alpha/beta hydrolase"/>
    <property type="match status" value="1"/>
</dbReference>
<dbReference type="InterPro" id="IPR002168">
    <property type="entry name" value="Lipase_GDXG_HIS_AS"/>
</dbReference>
<keyword evidence="3" id="KW-0732">Signal</keyword>
<evidence type="ECO:0000256" key="2">
    <source>
        <dbReference type="ARBA" id="ARBA00022801"/>
    </source>
</evidence>
<keyword evidence="2 5" id="KW-0378">Hydrolase</keyword>
<dbReference type="PROSITE" id="PS01173">
    <property type="entry name" value="LIPASE_GDXG_HIS"/>
    <property type="match status" value="1"/>
</dbReference>
<comment type="similarity">
    <text evidence="1">Belongs to the 'GDXG' lipolytic enzyme family.</text>
</comment>
<dbReference type="InterPro" id="IPR029058">
    <property type="entry name" value="AB_hydrolase_fold"/>
</dbReference>
<dbReference type="GO" id="GO:0016787">
    <property type="term" value="F:hydrolase activity"/>
    <property type="evidence" value="ECO:0007669"/>
    <property type="project" value="UniProtKB-KW"/>
</dbReference>
<name>A0A7C5HGR8_9CHLB</name>
<feature type="domain" description="BD-FAE-like" evidence="4">
    <location>
        <begin position="73"/>
        <end position="288"/>
    </location>
</feature>
<organism evidence="5">
    <name type="scientific">Chlorobaculum parvum</name>
    <dbReference type="NCBI Taxonomy" id="274539"/>
    <lineage>
        <taxon>Bacteria</taxon>
        <taxon>Pseudomonadati</taxon>
        <taxon>Chlorobiota</taxon>
        <taxon>Chlorobiia</taxon>
        <taxon>Chlorobiales</taxon>
        <taxon>Chlorobiaceae</taxon>
        <taxon>Chlorobaculum</taxon>
    </lineage>
</organism>
<dbReference type="EMBL" id="DRSK01000027">
    <property type="protein sequence ID" value="HHE07397.1"/>
    <property type="molecule type" value="Genomic_DNA"/>
</dbReference>
<dbReference type="InterPro" id="IPR050300">
    <property type="entry name" value="GDXG_lipolytic_enzyme"/>
</dbReference>
<dbReference type="AlphaFoldDB" id="A0A7C5HGR8"/>
<gene>
    <name evidence="5" type="ORF">ENL01_00440</name>
</gene>
<feature type="signal peptide" evidence="3">
    <location>
        <begin position="1"/>
        <end position="23"/>
    </location>
</feature>
<dbReference type="Pfam" id="PF20434">
    <property type="entry name" value="BD-FAE"/>
    <property type="match status" value="1"/>
</dbReference>
<evidence type="ECO:0000313" key="5">
    <source>
        <dbReference type="EMBL" id="HHE07397.1"/>
    </source>
</evidence>
<evidence type="ECO:0000256" key="3">
    <source>
        <dbReference type="SAM" id="SignalP"/>
    </source>
</evidence>
<evidence type="ECO:0000259" key="4">
    <source>
        <dbReference type="Pfam" id="PF20434"/>
    </source>
</evidence>
<dbReference type="PANTHER" id="PTHR48081:SF13">
    <property type="entry name" value="ALPHA_BETA HYDROLASE"/>
    <property type="match status" value="1"/>
</dbReference>
<dbReference type="PANTHER" id="PTHR48081">
    <property type="entry name" value="AB HYDROLASE SUPERFAMILY PROTEIN C4A8.06C"/>
    <property type="match status" value="1"/>
</dbReference>
<protein>
    <submittedName>
        <fullName evidence="5">Alpha/beta hydrolase</fullName>
    </submittedName>
</protein>
<sequence>MLNKQLGTIALALLLGNPATATAMSRPIEPPIPVSAENVNTNMLPPAIIKLGKVTVTPDITYLKLPGYRPMLLDLYRPKGKAVRPLIIFVHGGSWTTGSKRTTAHFTDFPRVLAHLAERGFVVASVDYRLSGEAPFPAALQDIKAAIRFLRANAGQYGIDPNRVAIWGASAGAHLGAMTAFTGKDMDFDPPGMENAEQSESVQAFVGWYGPYELRALFQQATAPDSSIDASGPMRFFGCTPEGCPPGVFAKASPVSYVDAGDPPTLLIHGTSDTTVPAEQSRQLEKRLKNAGVSAELVLIDNVSHDWAGNDEQATATASRKAINATFDWLAQQLLKGR</sequence>